<name>A0ABW4MGB7_9SPHN</name>
<comment type="similarity">
    <text evidence="1">Belongs to the glycosyl hydrolase 25 family.</text>
</comment>
<dbReference type="InterPro" id="IPR017853">
    <property type="entry name" value="GH"/>
</dbReference>
<feature type="chain" id="PRO_5046636732" evidence="4">
    <location>
        <begin position="20"/>
        <end position="214"/>
    </location>
</feature>
<dbReference type="SMART" id="SM00641">
    <property type="entry name" value="Glyco_25"/>
    <property type="match status" value="1"/>
</dbReference>
<reference evidence="6" key="1">
    <citation type="journal article" date="2019" name="Int. J. Syst. Evol. Microbiol.">
        <title>The Global Catalogue of Microorganisms (GCM) 10K type strain sequencing project: providing services to taxonomists for standard genome sequencing and annotation.</title>
        <authorList>
            <consortium name="The Broad Institute Genomics Platform"/>
            <consortium name="The Broad Institute Genome Sequencing Center for Infectious Disease"/>
            <person name="Wu L."/>
            <person name="Ma J."/>
        </authorList>
    </citation>
    <scope>NUCLEOTIDE SEQUENCE [LARGE SCALE GENOMIC DNA]</scope>
    <source>
        <strain evidence="6">CGMCC 1.12449</strain>
    </source>
</reference>
<dbReference type="Gene3D" id="3.20.20.80">
    <property type="entry name" value="Glycosidases"/>
    <property type="match status" value="1"/>
</dbReference>
<dbReference type="RefSeq" id="WP_381515756.1">
    <property type="nucleotide sequence ID" value="NZ_JBHUEL010000011.1"/>
</dbReference>
<comment type="caution">
    <text evidence="5">The sequence shown here is derived from an EMBL/GenBank/DDBJ whole genome shotgun (WGS) entry which is preliminary data.</text>
</comment>
<evidence type="ECO:0000313" key="5">
    <source>
        <dbReference type="EMBL" id="MFD1767835.1"/>
    </source>
</evidence>
<dbReference type="PROSITE" id="PS51904">
    <property type="entry name" value="GLYCOSYL_HYDROL_F25_2"/>
    <property type="match status" value="1"/>
</dbReference>
<evidence type="ECO:0000256" key="2">
    <source>
        <dbReference type="ARBA" id="ARBA00022801"/>
    </source>
</evidence>
<feature type="signal peptide" evidence="4">
    <location>
        <begin position="1"/>
        <end position="19"/>
    </location>
</feature>
<evidence type="ECO:0000313" key="6">
    <source>
        <dbReference type="Proteomes" id="UP001597215"/>
    </source>
</evidence>
<gene>
    <name evidence="5" type="ORF">ACFSAG_13390</name>
</gene>
<keyword evidence="6" id="KW-1185">Reference proteome</keyword>
<dbReference type="EMBL" id="JBHUEL010000011">
    <property type="protein sequence ID" value="MFD1767835.1"/>
    <property type="molecule type" value="Genomic_DNA"/>
</dbReference>
<keyword evidence="2" id="KW-0378">Hydrolase</keyword>
<protein>
    <submittedName>
        <fullName evidence="5">GH25 family lysozyme</fullName>
    </submittedName>
</protein>
<evidence type="ECO:0000256" key="1">
    <source>
        <dbReference type="ARBA" id="ARBA00010646"/>
    </source>
</evidence>
<dbReference type="PANTHER" id="PTHR34135:SF2">
    <property type="entry name" value="LYSOZYME"/>
    <property type="match status" value="1"/>
</dbReference>
<dbReference type="InterPro" id="IPR002053">
    <property type="entry name" value="Glyco_hydro_25"/>
</dbReference>
<dbReference type="PANTHER" id="PTHR34135">
    <property type="entry name" value="LYSOZYME"/>
    <property type="match status" value="1"/>
</dbReference>
<proteinExistence type="inferred from homology"/>
<dbReference type="SUPFAM" id="SSF51445">
    <property type="entry name" value="(Trans)glycosidases"/>
    <property type="match status" value="1"/>
</dbReference>
<keyword evidence="4" id="KW-0732">Signal</keyword>
<dbReference type="Proteomes" id="UP001597215">
    <property type="component" value="Unassembled WGS sequence"/>
</dbReference>
<sequence>MLALLLGAFLLWRAITGWAPSRDDYPVQGIVVDASHGKLDWAMLSATGVDFAYVAATEGSKDRDPSFAANIASAREAGVRYGPLHRYDLCRLASDQATLFITTVPRSDTSLPAAVDFGFSEKCTSKPDRALVLSEVATFLSQIEAHLGRPAILKVSQDFEEHYRLSTSIDRTVWLEKTWLLPEYATRPWVMWTANPQRRIDGVDEPVQWVVVRE</sequence>
<organism evidence="5 6">
    <name type="scientific">Sphingorhabdus buctiana</name>
    <dbReference type="NCBI Taxonomy" id="1508805"/>
    <lineage>
        <taxon>Bacteria</taxon>
        <taxon>Pseudomonadati</taxon>
        <taxon>Pseudomonadota</taxon>
        <taxon>Alphaproteobacteria</taxon>
        <taxon>Sphingomonadales</taxon>
        <taxon>Sphingomonadaceae</taxon>
        <taxon>Sphingorhabdus</taxon>
    </lineage>
</organism>
<accession>A0ABW4MGB7</accession>
<evidence type="ECO:0000256" key="3">
    <source>
        <dbReference type="ARBA" id="ARBA00023295"/>
    </source>
</evidence>
<dbReference type="Pfam" id="PF01183">
    <property type="entry name" value="Glyco_hydro_25"/>
    <property type="match status" value="1"/>
</dbReference>
<keyword evidence="3" id="KW-0326">Glycosidase</keyword>
<dbReference type="InterPro" id="IPR018077">
    <property type="entry name" value="Glyco_hydro_fam25_subgr"/>
</dbReference>
<evidence type="ECO:0000256" key="4">
    <source>
        <dbReference type="SAM" id="SignalP"/>
    </source>
</evidence>